<name>A0ABP6X493_9ACTN</name>
<gene>
    <name evidence="3" type="ORF">GCM10022197_12610</name>
</gene>
<dbReference type="PANTHER" id="PTHR40446:SF2">
    <property type="entry name" value="N-ACETYLGLUCOSAMINE-1-PHOSPHODIESTER ALPHA-N-ACETYLGLUCOSAMINIDASE"/>
    <property type="match status" value="1"/>
</dbReference>
<evidence type="ECO:0000313" key="4">
    <source>
        <dbReference type="Proteomes" id="UP001500767"/>
    </source>
</evidence>
<dbReference type="InterPro" id="IPR018711">
    <property type="entry name" value="NAGPA"/>
</dbReference>
<comment type="caution">
    <text evidence="3">The sequence shown here is derived from an EMBL/GenBank/DDBJ whole genome shotgun (WGS) entry which is preliminary data.</text>
</comment>
<dbReference type="RefSeq" id="WP_344741479.1">
    <property type="nucleotide sequence ID" value="NZ_BAAAYR010000001.1"/>
</dbReference>
<dbReference type="Pfam" id="PF09992">
    <property type="entry name" value="NAGPA"/>
    <property type="match status" value="1"/>
</dbReference>
<evidence type="ECO:0000313" key="3">
    <source>
        <dbReference type="EMBL" id="GAA3558732.1"/>
    </source>
</evidence>
<feature type="chain" id="PRO_5046139064" evidence="1">
    <location>
        <begin position="34"/>
        <end position="543"/>
    </location>
</feature>
<dbReference type="InterPro" id="IPR006311">
    <property type="entry name" value="TAT_signal"/>
</dbReference>
<dbReference type="EMBL" id="BAAAYR010000001">
    <property type="protein sequence ID" value="GAA3558732.1"/>
    <property type="molecule type" value="Genomic_DNA"/>
</dbReference>
<evidence type="ECO:0000256" key="1">
    <source>
        <dbReference type="SAM" id="SignalP"/>
    </source>
</evidence>
<keyword evidence="3" id="KW-0326">Glycosidase</keyword>
<feature type="domain" description="SPOR" evidence="2">
    <location>
        <begin position="89"/>
        <end position="175"/>
    </location>
</feature>
<protein>
    <submittedName>
        <fullName evidence="3">Phosphodiester glycosidase family protein</fullName>
    </submittedName>
</protein>
<dbReference type="Proteomes" id="UP001500767">
    <property type="component" value="Unassembled WGS sequence"/>
</dbReference>
<dbReference type="SUPFAM" id="SSF110997">
    <property type="entry name" value="Sporulation related repeat"/>
    <property type="match status" value="1"/>
</dbReference>
<keyword evidence="4" id="KW-1185">Reference proteome</keyword>
<evidence type="ECO:0000259" key="2">
    <source>
        <dbReference type="PROSITE" id="PS51724"/>
    </source>
</evidence>
<sequence length="543" mass="56076">MTTPRNRRSLRIGGLLAVGAVLASPVVPLPAVAAPPPSTSSVGLPLGPSGLTEQRTTTTLQWGVTLTTIVRGAVDPTVPWTVEVAVPSGPASPDPDAPAAAIADRASADTLAGRLRTAGFEARVEEVDTPATSDYAGGRLGWRVRVGLLATQADGDALLARLVADGFAGSTRYTGWDGGSSARGPWRVRLLTVDPRRFSGSLVASYGPDLERRETTSALALAAGATAATNAGYFVLDPGSGAPGDPAGVGVYDGRLLSETVGNRPGLVLRSDARRTAVERLRWSGSVRGSRGRTLALDGVDRVPGLVRNCGGTADDLPTPLPRHDVTCTDDDEVVAFTPQFGGRTPTGPGVEAVLGRGSRVVAVRPVRGVVLEQGQRSVQATGDLADDLASVAVVGRRLTVRTGLEGRGRRLLRPGSGAFVVNGGPELVRDGRVHVTPRRDGFVQPSPSVYYGFSNQRNPRTFAGNDAAGRTLIATVDGRSTTSLGTSIVETAALARALGMRDALNLDGGGSTTMVVGGRVVNDPSDLTGERPVGDALLVLPR</sequence>
<dbReference type="InterPro" id="IPR007730">
    <property type="entry name" value="SPOR-like_dom"/>
</dbReference>
<dbReference type="PANTHER" id="PTHR40446">
    <property type="entry name" value="N-ACETYLGLUCOSAMINE-1-PHOSPHODIESTER ALPHA-N-ACETYLGLUCOSAMINIDASE"/>
    <property type="match status" value="1"/>
</dbReference>
<keyword evidence="3" id="KW-0378">Hydrolase</keyword>
<feature type="signal peptide" evidence="1">
    <location>
        <begin position="1"/>
        <end position="33"/>
    </location>
</feature>
<dbReference type="PROSITE" id="PS51318">
    <property type="entry name" value="TAT"/>
    <property type="match status" value="1"/>
</dbReference>
<keyword evidence="1" id="KW-0732">Signal</keyword>
<organism evidence="3 4">
    <name type="scientific">Microlunatus spumicola</name>
    <dbReference type="NCBI Taxonomy" id="81499"/>
    <lineage>
        <taxon>Bacteria</taxon>
        <taxon>Bacillati</taxon>
        <taxon>Actinomycetota</taxon>
        <taxon>Actinomycetes</taxon>
        <taxon>Propionibacteriales</taxon>
        <taxon>Propionibacteriaceae</taxon>
        <taxon>Microlunatus</taxon>
    </lineage>
</organism>
<dbReference type="PROSITE" id="PS51724">
    <property type="entry name" value="SPOR"/>
    <property type="match status" value="1"/>
</dbReference>
<dbReference type="GO" id="GO:0016798">
    <property type="term" value="F:hydrolase activity, acting on glycosyl bonds"/>
    <property type="evidence" value="ECO:0007669"/>
    <property type="project" value="UniProtKB-KW"/>
</dbReference>
<dbReference type="InterPro" id="IPR036680">
    <property type="entry name" value="SPOR-like_sf"/>
</dbReference>
<proteinExistence type="predicted"/>
<accession>A0ABP6X493</accession>
<reference evidence="4" key="1">
    <citation type="journal article" date="2019" name="Int. J. Syst. Evol. Microbiol.">
        <title>The Global Catalogue of Microorganisms (GCM) 10K type strain sequencing project: providing services to taxonomists for standard genome sequencing and annotation.</title>
        <authorList>
            <consortium name="The Broad Institute Genomics Platform"/>
            <consortium name="The Broad Institute Genome Sequencing Center for Infectious Disease"/>
            <person name="Wu L."/>
            <person name="Ma J."/>
        </authorList>
    </citation>
    <scope>NUCLEOTIDE SEQUENCE [LARGE SCALE GENOMIC DNA]</scope>
    <source>
        <strain evidence="4">JCM 16540</strain>
    </source>
</reference>
<dbReference type="Gene3D" id="3.30.70.1070">
    <property type="entry name" value="Sporulation related repeat"/>
    <property type="match status" value="1"/>
</dbReference>
<dbReference type="Pfam" id="PF05036">
    <property type="entry name" value="SPOR"/>
    <property type="match status" value="1"/>
</dbReference>